<dbReference type="Pfam" id="PF00595">
    <property type="entry name" value="PDZ"/>
    <property type="match status" value="1"/>
</dbReference>
<keyword evidence="4" id="KW-1185">Reference proteome</keyword>
<organism evidence="3 4">
    <name type="scientific">Gryllus longicercus</name>
    <dbReference type="NCBI Taxonomy" id="2509291"/>
    <lineage>
        <taxon>Eukaryota</taxon>
        <taxon>Metazoa</taxon>
        <taxon>Ecdysozoa</taxon>
        <taxon>Arthropoda</taxon>
        <taxon>Hexapoda</taxon>
        <taxon>Insecta</taxon>
        <taxon>Pterygota</taxon>
        <taxon>Neoptera</taxon>
        <taxon>Polyneoptera</taxon>
        <taxon>Orthoptera</taxon>
        <taxon>Ensifera</taxon>
        <taxon>Gryllidea</taxon>
        <taxon>Grylloidea</taxon>
        <taxon>Gryllidae</taxon>
        <taxon>Gryllinae</taxon>
        <taxon>Gryllus</taxon>
    </lineage>
</organism>
<feature type="region of interest" description="Disordered" evidence="1">
    <location>
        <begin position="1"/>
        <end position="28"/>
    </location>
</feature>
<dbReference type="SUPFAM" id="SSF50156">
    <property type="entry name" value="PDZ domain-like"/>
    <property type="match status" value="1"/>
</dbReference>
<name>A0AAN9Z8I6_9ORTH</name>
<comment type="caution">
    <text evidence="3">The sequence shown here is derived from an EMBL/GenBank/DDBJ whole genome shotgun (WGS) entry which is preliminary data.</text>
</comment>
<evidence type="ECO:0000259" key="2">
    <source>
        <dbReference type="PROSITE" id="PS50106"/>
    </source>
</evidence>
<protein>
    <recommendedName>
        <fullName evidence="2">PDZ domain-containing protein</fullName>
    </recommendedName>
</protein>
<sequence length="292" mass="27316">MDNSSSGMPVRPPLSNGPSFRRSPHSRGSLLLPAGAAAAAAAAGGGGGSGGGLEGGGGAGLGAGPPSPVNVVTVIVNKDENGYGMKVSGDNPVYVQSVKGGGAAEKAGLHSGDKIIKVNGVNVTQSTHTDVVALIKSATQVVLTVQQRPRPASAMALASPGGGAGGGGGSGAASAAVAAASAAAHGLGAGVGGVLGGLGGLAGGALGGALCGGGGGGAPAGVGGGSGGSLASHHHHHHHTPHGRPLLHHHSAPARTTERITSPQPVDVSTFSQAAGVDGDYLSGSKCGFCSL</sequence>
<dbReference type="AlphaFoldDB" id="A0AAN9Z8I6"/>
<accession>A0AAN9Z8I6</accession>
<dbReference type="InterPro" id="IPR036034">
    <property type="entry name" value="PDZ_sf"/>
</dbReference>
<dbReference type="EMBL" id="JAZDUA010000137">
    <property type="protein sequence ID" value="KAK7866772.1"/>
    <property type="molecule type" value="Genomic_DNA"/>
</dbReference>
<evidence type="ECO:0000256" key="1">
    <source>
        <dbReference type="SAM" id="MobiDB-lite"/>
    </source>
</evidence>
<dbReference type="GO" id="GO:0001664">
    <property type="term" value="F:G protein-coupled receptor binding"/>
    <property type="evidence" value="ECO:0007669"/>
    <property type="project" value="TreeGrafter"/>
</dbReference>
<dbReference type="SMART" id="SM00228">
    <property type="entry name" value="PDZ"/>
    <property type="match status" value="1"/>
</dbReference>
<dbReference type="Proteomes" id="UP001378592">
    <property type="component" value="Unassembled WGS sequence"/>
</dbReference>
<dbReference type="PANTHER" id="PTHR45872">
    <property type="entry name" value="RHO GUANINE NUCLEOTIDE EXCHANGE FACTOR 2, ISOFORM D"/>
    <property type="match status" value="1"/>
</dbReference>
<evidence type="ECO:0000313" key="4">
    <source>
        <dbReference type="Proteomes" id="UP001378592"/>
    </source>
</evidence>
<dbReference type="InterPro" id="IPR001478">
    <property type="entry name" value="PDZ"/>
</dbReference>
<dbReference type="Gene3D" id="2.30.42.10">
    <property type="match status" value="1"/>
</dbReference>
<dbReference type="PANTHER" id="PTHR45872:SF2">
    <property type="entry name" value="RHO GUANINE NUCLEOTIDE EXCHANGE FACTOR 2, ISOFORM D"/>
    <property type="match status" value="1"/>
</dbReference>
<dbReference type="GO" id="GO:0007186">
    <property type="term" value="P:G protein-coupled receptor signaling pathway"/>
    <property type="evidence" value="ECO:0007669"/>
    <property type="project" value="TreeGrafter"/>
</dbReference>
<feature type="region of interest" description="Disordered" evidence="1">
    <location>
        <begin position="223"/>
        <end position="267"/>
    </location>
</feature>
<dbReference type="GO" id="GO:0005085">
    <property type="term" value="F:guanyl-nucleotide exchange factor activity"/>
    <property type="evidence" value="ECO:0007669"/>
    <property type="project" value="TreeGrafter"/>
</dbReference>
<dbReference type="PROSITE" id="PS50106">
    <property type="entry name" value="PDZ"/>
    <property type="match status" value="1"/>
</dbReference>
<feature type="compositionally biased region" description="Basic residues" evidence="1">
    <location>
        <begin position="232"/>
        <end position="252"/>
    </location>
</feature>
<evidence type="ECO:0000313" key="3">
    <source>
        <dbReference type="EMBL" id="KAK7866772.1"/>
    </source>
</evidence>
<gene>
    <name evidence="3" type="ORF">R5R35_008757</name>
</gene>
<feature type="domain" description="PDZ" evidence="2">
    <location>
        <begin position="73"/>
        <end position="150"/>
    </location>
</feature>
<reference evidence="3 4" key="1">
    <citation type="submission" date="2024-03" db="EMBL/GenBank/DDBJ databases">
        <title>The genome assembly and annotation of the cricket Gryllus longicercus Weissman &amp; Gray.</title>
        <authorList>
            <person name="Szrajer S."/>
            <person name="Gray D."/>
            <person name="Ylla G."/>
        </authorList>
    </citation>
    <scope>NUCLEOTIDE SEQUENCE [LARGE SCALE GENOMIC DNA]</scope>
    <source>
        <strain evidence="3">DAG 2021-001</strain>
        <tissue evidence="3">Whole body minus gut</tissue>
    </source>
</reference>
<dbReference type="GO" id="GO:0005737">
    <property type="term" value="C:cytoplasm"/>
    <property type="evidence" value="ECO:0007669"/>
    <property type="project" value="TreeGrafter"/>
</dbReference>
<proteinExistence type="predicted"/>